<dbReference type="Proteomes" id="UP000266915">
    <property type="component" value="Unassembled WGS sequence"/>
</dbReference>
<organism evidence="2 3">
    <name type="scientific">Plantibacter flavus</name>
    <dbReference type="NCBI Taxonomy" id="150123"/>
    <lineage>
        <taxon>Bacteria</taxon>
        <taxon>Bacillati</taxon>
        <taxon>Actinomycetota</taxon>
        <taxon>Actinomycetes</taxon>
        <taxon>Micrococcales</taxon>
        <taxon>Microbacteriaceae</taxon>
        <taxon>Plantibacter</taxon>
    </lineage>
</organism>
<gene>
    <name evidence="2" type="ORF">EDD42_0131</name>
</gene>
<proteinExistence type="predicted"/>
<accession>A0A3N2BXY3</accession>
<dbReference type="AlphaFoldDB" id="A0A3N2BXY3"/>
<protein>
    <submittedName>
        <fullName evidence="2">Uncharacterized protein DUF3887</fullName>
    </submittedName>
</protein>
<dbReference type="RefSeq" id="WP_085511665.1">
    <property type="nucleotide sequence ID" value="NZ_FXAP01000002.1"/>
</dbReference>
<dbReference type="Gene3D" id="3.10.450.590">
    <property type="match status" value="1"/>
</dbReference>
<feature type="domain" description="DUF3887" evidence="1">
    <location>
        <begin position="105"/>
        <end position="194"/>
    </location>
</feature>
<sequence length="202" mass="21440">MQFKLTDVLAELTARTERLLTAPILGDPSDPTRLVLGALSVRESAERVVIAAVQQARRDGTSWQAIGDALGVTRQAAFQRYGKPVDPRTGAPMDTTPLSDAATLATTVIDDLAAGRWEDVTTRFDQTMRDGLPATALAGAWAQIAGLAGVYESRGETVASRAADITITNTPLAFEAGDFVARISFRDDRTIAGLHILDSASA</sequence>
<dbReference type="EMBL" id="RKHL01000001">
    <property type="protein sequence ID" value="ROR80098.1"/>
    <property type="molecule type" value="Genomic_DNA"/>
</dbReference>
<evidence type="ECO:0000259" key="1">
    <source>
        <dbReference type="Pfam" id="PF13026"/>
    </source>
</evidence>
<evidence type="ECO:0000313" key="3">
    <source>
        <dbReference type="Proteomes" id="UP000266915"/>
    </source>
</evidence>
<reference evidence="2 3" key="1">
    <citation type="submission" date="2018-11" db="EMBL/GenBank/DDBJ databases">
        <title>Sequencing the genomes of 1000 actinobacteria strains.</title>
        <authorList>
            <person name="Klenk H.-P."/>
        </authorList>
    </citation>
    <scope>NUCLEOTIDE SEQUENCE [LARGE SCALE GENOMIC DNA]</scope>
    <source>
        <strain evidence="2 3">DSM 14012</strain>
    </source>
</reference>
<name>A0A3N2BXY3_9MICO</name>
<dbReference type="Pfam" id="PF13026">
    <property type="entry name" value="DUF3887"/>
    <property type="match status" value="1"/>
</dbReference>
<evidence type="ECO:0000313" key="2">
    <source>
        <dbReference type="EMBL" id="ROR80098.1"/>
    </source>
</evidence>
<keyword evidence="3" id="KW-1185">Reference proteome</keyword>
<dbReference type="InterPro" id="IPR024981">
    <property type="entry name" value="DUF3887"/>
</dbReference>
<comment type="caution">
    <text evidence="2">The sequence shown here is derived from an EMBL/GenBank/DDBJ whole genome shotgun (WGS) entry which is preliminary data.</text>
</comment>